<dbReference type="InterPro" id="IPR051829">
    <property type="entry name" value="Multiheme_Cytochr_ET"/>
</dbReference>
<evidence type="ECO:0000313" key="4">
    <source>
        <dbReference type="EMBL" id="REE82288.1"/>
    </source>
</evidence>
<dbReference type="Pfam" id="PF22113">
    <property type="entry name" value="Mtrc-MtrF_II-IV_dom"/>
    <property type="match status" value="1"/>
</dbReference>
<dbReference type="AlphaFoldDB" id="A0A3D9RS29"/>
<gene>
    <name evidence="4" type="ORF">BX611_1835</name>
</gene>
<evidence type="ECO:0000256" key="2">
    <source>
        <dbReference type="SAM" id="SignalP"/>
    </source>
</evidence>
<keyword evidence="1 2" id="KW-0732">Signal</keyword>
<dbReference type="InterPro" id="IPR054337">
    <property type="entry name" value="Mtrc-MtrF-like_dom_II/IV"/>
</dbReference>
<feature type="chain" id="PRO_5017604391" description="Outer membrane cytochrome MtrC/MtrF-like domain-containing protein" evidence="2">
    <location>
        <begin position="21"/>
        <end position="363"/>
    </location>
</feature>
<dbReference type="InterPro" id="IPR036280">
    <property type="entry name" value="Multihaem_cyt_sf"/>
</dbReference>
<dbReference type="Gene3D" id="1.10.1130.10">
    <property type="entry name" value="Flavocytochrome C3, Chain A"/>
    <property type="match status" value="1"/>
</dbReference>
<protein>
    <recommendedName>
        <fullName evidence="3">Outer membrane cytochrome MtrC/MtrF-like domain-containing protein</fullName>
    </recommendedName>
</protein>
<dbReference type="EMBL" id="QTTQ01000010">
    <property type="protein sequence ID" value="REE82288.1"/>
    <property type="molecule type" value="Genomic_DNA"/>
</dbReference>
<evidence type="ECO:0000313" key="5">
    <source>
        <dbReference type="Proteomes" id="UP000256429"/>
    </source>
</evidence>
<evidence type="ECO:0000259" key="3">
    <source>
        <dbReference type="Pfam" id="PF22113"/>
    </source>
</evidence>
<feature type="signal peptide" evidence="2">
    <location>
        <begin position="1"/>
        <end position="20"/>
    </location>
</feature>
<dbReference type="PANTHER" id="PTHR35038">
    <property type="entry name" value="DISSIMILATORY SULFITE REDUCTASE SIRA"/>
    <property type="match status" value="1"/>
</dbReference>
<evidence type="ECO:0000256" key="1">
    <source>
        <dbReference type="ARBA" id="ARBA00022729"/>
    </source>
</evidence>
<dbReference type="Proteomes" id="UP000256429">
    <property type="component" value="Unassembled WGS sequence"/>
</dbReference>
<reference evidence="4 5" key="1">
    <citation type="submission" date="2018-08" db="EMBL/GenBank/DDBJ databases">
        <title>Genomic Encyclopedia of Type Strains, Phase III (KMG-III): the genomes of soil and plant-associated and newly described type strains.</title>
        <authorList>
            <person name="Whitman W."/>
        </authorList>
    </citation>
    <scope>NUCLEOTIDE SEQUENCE [LARGE SCALE GENOMIC DNA]</scope>
    <source>
        <strain evidence="4 5">325-5</strain>
    </source>
</reference>
<dbReference type="RefSeq" id="WP_115880320.1">
    <property type="nucleotide sequence ID" value="NZ_QTTQ01000010.1"/>
</dbReference>
<feature type="domain" description="Outer membrane cytochrome MtrC/MtrF-like" evidence="3">
    <location>
        <begin position="57"/>
        <end position="198"/>
    </location>
</feature>
<comment type="caution">
    <text evidence="4">The sequence shown here is derived from an EMBL/GenBank/DDBJ whole genome shotgun (WGS) entry which is preliminary data.</text>
</comment>
<dbReference type="SUPFAM" id="SSF48695">
    <property type="entry name" value="Multiheme cytochromes"/>
    <property type="match status" value="1"/>
</dbReference>
<sequence>MKNLKLIGFLMILASSLMFIQCTSDPIAGPQGLAGADGIDGIDGVNGVDGVDGVDSTASCVACHSDSHRDPIEASYKLSLHAMDPLHTDRGTGDQINTSDYTNRQSCAQCHTSEGYIDYVSGFPIASGDGYPDDLAYAYGKQTISCNTCHNSHSSFDFDTDGQDFALRNFDPVTLIIDGVTTIDMGTSNNCATCHQPRQVDFPAGIEDVTITSSRYGPHHGPQSTVVEGIFGANIAGSVGYPGVGTSTHRTGASCVSCHMGETTDGTDGLHSWHPTENTCLNCHVNGAPTEVSGYAEDFQTLHDLLVAAGSLTESGSTVPGTFSAAVGQATWNYKTLEEDKSNGIHNPGYAKALLKNSIEALQ</sequence>
<accession>A0A3D9RS29</accession>
<name>A0A3D9RS29_9FLAO</name>
<keyword evidence="5" id="KW-1185">Reference proteome</keyword>
<proteinExistence type="predicted"/>
<organism evidence="4 5">
    <name type="scientific">Lutibacter oceani</name>
    <dbReference type="NCBI Taxonomy" id="1853311"/>
    <lineage>
        <taxon>Bacteria</taxon>
        <taxon>Pseudomonadati</taxon>
        <taxon>Bacteroidota</taxon>
        <taxon>Flavobacteriia</taxon>
        <taxon>Flavobacteriales</taxon>
        <taxon>Flavobacteriaceae</taxon>
        <taxon>Lutibacter</taxon>
    </lineage>
</organism>
<dbReference type="OrthoDB" id="9777268at2"/>